<dbReference type="Gene3D" id="1.10.3720.10">
    <property type="entry name" value="MetI-like"/>
    <property type="match status" value="1"/>
</dbReference>
<protein>
    <submittedName>
        <fullName evidence="9">Carbohydrate ABC transporter permease</fullName>
    </submittedName>
</protein>
<dbReference type="PANTHER" id="PTHR43005">
    <property type="entry name" value="BLR7065 PROTEIN"/>
    <property type="match status" value="1"/>
</dbReference>
<dbReference type="CDD" id="cd06261">
    <property type="entry name" value="TM_PBP2"/>
    <property type="match status" value="1"/>
</dbReference>
<comment type="caution">
    <text evidence="9">The sequence shown here is derived from an EMBL/GenBank/DDBJ whole genome shotgun (WGS) entry which is preliminary data.</text>
</comment>
<reference evidence="10" key="1">
    <citation type="journal article" date="2019" name="Int. J. Syst. Evol. Microbiol.">
        <title>The Global Catalogue of Microorganisms (GCM) 10K type strain sequencing project: providing services to taxonomists for standard genome sequencing and annotation.</title>
        <authorList>
            <consortium name="The Broad Institute Genomics Platform"/>
            <consortium name="The Broad Institute Genome Sequencing Center for Infectious Disease"/>
            <person name="Wu L."/>
            <person name="Ma J."/>
        </authorList>
    </citation>
    <scope>NUCLEOTIDE SEQUENCE [LARGE SCALE GENOMIC DNA]</scope>
    <source>
        <strain evidence="10">CCUG 60559</strain>
    </source>
</reference>
<evidence type="ECO:0000313" key="10">
    <source>
        <dbReference type="Proteomes" id="UP001596506"/>
    </source>
</evidence>
<dbReference type="Pfam" id="PF00528">
    <property type="entry name" value="BPD_transp_1"/>
    <property type="match status" value="1"/>
</dbReference>
<evidence type="ECO:0000313" key="9">
    <source>
        <dbReference type="EMBL" id="MFC7294127.1"/>
    </source>
</evidence>
<keyword evidence="4 7" id="KW-0812">Transmembrane</keyword>
<evidence type="ECO:0000256" key="4">
    <source>
        <dbReference type="ARBA" id="ARBA00022692"/>
    </source>
</evidence>
<dbReference type="Proteomes" id="UP001596506">
    <property type="component" value="Unassembled WGS sequence"/>
</dbReference>
<feature type="transmembrane region" description="Helical" evidence="7">
    <location>
        <begin position="239"/>
        <end position="261"/>
    </location>
</feature>
<keyword evidence="3" id="KW-1003">Cell membrane</keyword>
<keyword evidence="2 7" id="KW-0813">Transport</keyword>
<keyword evidence="10" id="KW-1185">Reference proteome</keyword>
<evidence type="ECO:0000256" key="5">
    <source>
        <dbReference type="ARBA" id="ARBA00022989"/>
    </source>
</evidence>
<sequence length="330" mass="36601">MAYTAPAPVDTVAGGKSPARAFPVKRQASRVRRQRLRAAWLFLIPMLLVLAAVAGWPLMRTIWFSFTDASFSNISEYGLVGFENYLVYDNGAWYGVLADPTWWSAVWNTLFFTVVSVGIETVLGLIIALTLNAQFTGRGWVRAATLIPWAVPTIVSAKMWGWMLHDQFGIINEMLLGLGLIAEPLNWTANADLSMWAVIMVDVWKTTPFMALLTLAALQMLPSDCYEAAKVDGIHPVRVFFKVTLPLILPALMVAIIFRVLDALRVFDVIYVLTSNSEDTMSMSVYARQQLVEFQDVGYGSAASTVLFLIIALLTISYLYLGRKQIGGEA</sequence>
<accession>A0ABW2ISQ9</accession>
<evidence type="ECO:0000256" key="1">
    <source>
        <dbReference type="ARBA" id="ARBA00004651"/>
    </source>
</evidence>
<evidence type="ECO:0000256" key="3">
    <source>
        <dbReference type="ARBA" id="ARBA00022475"/>
    </source>
</evidence>
<feature type="transmembrane region" description="Helical" evidence="7">
    <location>
        <begin position="299"/>
        <end position="321"/>
    </location>
</feature>
<evidence type="ECO:0000256" key="7">
    <source>
        <dbReference type="RuleBase" id="RU363032"/>
    </source>
</evidence>
<feature type="transmembrane region" description="Helical" evidence="7">
    <location>
        <begin position="193"/>
        <end position="218"/>
    </location>
</feature>
<dbReference type="PROSITE" id="PS50928">
    <property type="entry name" value="ABC_TM1"/>
    <property type="match status" value="1"/>
</dbReference>
<evidence type="ECO:0000259" key="8">
    <source>
        <dbReference type="PROSITE" id="PS50928"/>
    </source>
</evidence>
<keyword evidence="5 7" id="KW-1133">Transmembrane helix</keyword>
<feature type="transmembrane region" description="Helical" evidence="7">
    <location>
        <begin position="38"/>
        <end position="59"/>
    </location>
</feature>
<dbReference type="RefSeq" id="WP_100687898.1">
    <property type="nucleotide sequence ID" value="NZ_JBHTBD010000001.1"/>
</dbReference>
<organism evidence="9 10">
    <name type="scientific">Marinobacter aromaticivorans</name>
    <dbReference type="NCBI Taxonomy" id="1494078"/>
    <lineage>
        <taxon>Bacteria</taxon>
        <taxon>Pseudomonadati</taxon>
        <taxon>Pseudomonadota</taxon>
        <taxon>Gammaproteobacteria</taxon>
        <taxon>Pseudomonadales</taxon>
        <taxon>Marinobacteraceae</taxon>
        <taxon>Marinobacter</taxon>
    </lineage>
</organism>
<dbReference type="InterPro" id="IPR035906">
    <property type="entry name" value="MetI-like_sf"/>
</dbReference>
<dbReference type="PANTHER" id="PTHR43005:SF2">
    <property type="entry name" value="INTEGRAL MEMBRANE SUGAR TRANSPORT PROTEIN"/>
    <property type="match status" value="1"/>
</dbReference>
<dbReference type="EMBL" id="JBHTBD010000001">
    <property type="protein sequence ID" value="MFC7294127.1"/>
    <property type="molecule type" value="Genomic_DNA"/>
</dbReference>
<dbReference type="SUPFAM" id="SSF161098">
    <property type="entry name" value="MetI-like"/>
    <property type="match status" value="1"/>
</dbReference>
<feature type="domain" description="ABC transmembrane type-1" evidence="8">
    <location>
        <begin position="106"/>
        <end position="320"/>
    </location>
</feature>
<evidence type="ECO:0000256" key="2">
    <source>
        <dbReference type="ARBA" id="ARBA00022448"/>
    </source>
</evidence>
<name>A0ABW2ISQ9_9GAMM</name>
<keyword evidence="6 7" id="KW-0472">Membrane</keyword>
<dbReference type="InterPro" id="IPR000515">
    <property type="entry name" value="MetI-like"/>
</dbReference>
<gene>
    <name evidence="9" type="ORF">ACFQQA_05265</name>
</gene>
<comment type="subcellular location">
    <subcellularLocation>
        <location evidence="1 7">Cell membrane</location>
        <topology evidence="1 7">Multi-pass membrane protein</topology>
    </subcellularLocation>
</comment>
<feature type="transmembrane region" description="Helical" evidence="7">
    <location>
        <begin position="143"/>
        <end position="163"/>
    </location>
</feature>
<evidence type="ECO:0000256" key="6">
    <source>
        <dbReference type="ARBA" id="ARBA00023136"/>
    </source>
</evidence>
<comment type="similarity">
    <text evidence="7">Belongs to the binding-protein-dependent transport system permease family.</text>
</comment>
<proteinExistence type="inferred from homology"/>
<feature type="transmembrane region" description="Helical" evidence="7">
    <location>
        <begin position="110"/>
        <end position="131"/>
    </location>
</feature>